<name>A0A6J7X2E5_9CAUD</name>
<organism evidence="2">
    <name type="scientific">uncultured Caudovirales phage</name>
    <dbReference type="NCBI Taxonomy" id="2100421"/>
    <lineage>
        <taxon>Viruses</taxon>
        <taxon>Duplodnaviria</taxon>
        <taxon>Heunggongvirae</taxon>
        <taxon>Uroviricota</taxon>
        <taxon>Caudoviricetes</taxon>
        <taxon>Peduoviridae</taxon>
        <taxon>Maltschvirus</taxon>
        <taxon>Maltschvirus maltsch</taxon>
    </lineage>
</organism>
<dbReference type="EMBL" id="LR798335">
    <property type="protein sequence ID" value="CAB5224392.1"/>
    <property type="molecule type" value="Genomic_DNA"/>
</dbReference>
<dbReference type="Pfam" id="PF13392">
    <property type="entry name" value="HNH_3"/>
    <property type="match status" value="1"/>
</dbReference>
<protein>
    <submittedName>
        <fullName evidence="2">HNH nuclease</fullName>
    </submittedName>
</protein>
<dbReference type="GO" id="GO:0004519">
    <property type="term" value="F:endonuclease activity"/>
    <property type="evidence" value="ECO:0007669"/>
    <property type="project" value="InterPro"/>
</dbReference>
<dbReference type="SUPFAM" id="SSF54060">
    <property type="entry name" value="His-Me finger endonucleases"/>
    <property type="match status" value="1"/>
</dbReference>
<accession>A0A6J7X2E5</accession>
<dbReference type="InterPro" id="IPR003615">
    <property type="entry name" value="HNH_nuc"/>
</dbReference>
<gene>
    <name evidence="2" type="ORF">UFOVP393_67</name>
</gene>
<reference evidence="2" key="1">
    <citation type="submission" date="2020-05" db="EMBL/GenBank/DDBJ databases">
        <authorList>
            <person name="Chiriac C."/>
            <person name="Salcher M."/>
            <person name="Ghai R."/>
            <person name="Kavagutti S V."/>
        </authorList>
    </citation>
    <scope>NUCLEOTIDE SEQUENCE</scope>
</reference>
<proteinExistence type="predicted"/>
<dbReference type="InterPro" id="IPR044930">
    <property type="entry name" value="Homing_endonuclease_His-Me"/>
</dbReference>
<feature type="domain" description="HNH nuclease" evidence="1">
    <location>
        <begin position="63"/>
        <end position="107"/>
    </location>
</feature>
<dbReference type="InterPro" id="IPR044925">
    <property type="entry name" value="His-Me_finger_sf"/>
</dbReference>
<evidence type="ECO:0000259" key="1">
    <source>
        <dbReference type="Pfam" id="PF13392"/>
    </source>
</evidence>
<dbReference type="Gene3D" id="3.90.75.10">
    <property type="entry name" value="Homing Intron 3 (I-ppo) Encoded Endonuclease, Chain A"/>
    <property type="match status" value="1"/>
</dbReference>
<evidence type="ECO:0000313" key="2">
    <source>
        <dbReference type="EMBL" id="CAB5224392.1"/>
    </source>
</evidence>
<sequence>MASLHKHHPQSRARRRCRMKKDDIIAKHSDKFSAEPMSGCWLWIAATDKHGYGMLWDGKRMDRAHRLFYAAAFGQSVKGINVLHDCDNPACVNPAHLHVGTQAQNMVERNQRGRSGKRLTQASADHIRLQLELGRSQRWIADFWGVSQRLVWSIKKGLVWNAKK</sequence>